<dbReference type="Pfam" id="PF07995">
    <property type="entry name" value="GSDH"/>
    <property type="match status" value="1"/>
</dbReference>
<reference evidence="4" key="1">
    <citation type="journal article" date="2014" name="Int. J. Syst. Evol. Microbiol.">
        <title>Complete genome sequence of Corynebacterium casei LMG S-19264T (=DSM 44701T), isolated from a smear-ripened cheese.</title>
        <authorList>
            <consortium name="US DOE Joint Genome Institute (JGI-PGF)"/>
            <person name="Walter F."/>
            <person name="Albersmeier A."/>
            <person name="Kalinowski J."/>
            <person name="Ruckert C."/>
        </authorList>
    </citation>
    <scope>NUCLEOTIDE SEQUENCE</scope>
    <source>
        <strain evidence="4">CGMCC 1.14984</strain>
    </source>
</reference>
<name>A0A8J3ER21_9PROT</name>
<keyword evidence="2" id="KW-0732">Signal</keyword>
<feature type="domain" description="Glucose/Sorbosone dehydrogenase" evidence="3">
    <location>
        <begin position="119"/>
        <end position="451"/>
    </location>
</feature>
<evidence type="ECO:0000256" key="1">
    <source>
        <dbReference type="SAM" id="MobiDB-lite"/>
    </source>
</evidence>
<evidence type="ECO:0000313" key="6">
    <source>
        <dbReference type="Proteomes" id="UP000621856"/>
    </source>
</evidence>
<dbReference type="PANTHER" id="PTHR19328">
    <property type="entry name" value="HEDGEHOG-INTERACTING PROTEIN"/>
    <property type="match status" value="1"/>
</dbReference>
<evidence type="ECO:0000259" key="3">
    <source>
        <dbReference type="Pfam" id="PF07995"/>
    </source>
</evidence>
<organism evidence="4 6">
    <name type="scientific">Aquisalinus luteolus</name>
    <dbReference type="NCBI Taxonomy" id="1566827"/>
    <lineage>
        <taxon>Bacteria</taxon>
        <taxon>Pseudomonadati</taxon>
        <taxon>Pseudomonadota</taxon>
        <taxon>Alphaproteobacteria</taxon>
        <taxon>Parvularculales</taxon>
        <taxon>Parvularculaceae</taxon>
        <taxon>Aquisalinus</taxon>
    </lineage>
</organism>
<dbReference type="Proteomes" id="UP000621856">
    <property type="component" value="Unassembled WGS sequence"/>
</dbReference>
<evidence type="ECO:0000313" key="5">
    <source>
        <dbReference type="EMBL" id="NHK28139.1"/>
    </source>
</evidence>
<reference evidence="4" key="3">
    <citation type="submission" date="2020-09" db="EMBL/GenBank/DDBJ databases">
        <authorList>
            <person name="Sun Q."/>
            <person name="Zhou Y."/>
        </authorList>
    </citation>
    <scope>NUCLEOTIDE SEQUENCE</scope>
    <source>
        <strain evidence="4">CGMCC 1.14984</strain>
    </source>
</reference>
<dbReference type="SUPFAM" id="SSF50952">
    <property type="entry name" value="Soluble quinoprotein glucose dehydrogenase"/>
    <property type="match status" value="1"/>
</dbReference>
<dbReference type="InterPro" id="IPR011042">
    <property type="entry name" value="6-blade_b-propeller_TolB-like"/>
</dbReference>
<evidence type="ECO:0000256" key="2">
    <source>
        <dbReference type="SAM" id="SignalP"/>
    </source>
</evidence>
<feature type="region of interest" description="Disordered" evidence="1">
    <location>
        <begin position="19"/>
        <end position="103"/>
    </location>
</feature>
<dbReference type="EMBL" id="VCJR02000002">
    <property type="protein sequence ID" value="NHK28139.1"/>
    <property type="molecule type" value="Genomic_DNA"/>
</dbReference>
<gene>
    <name evidence="5" type="ORF">FF098_009515</name>
    <name evidence="4" type="ORF">GCM10011355_19150</name>
</gene>
<dbReference type="InterPro" id="IPR012938">
    <property type="entry name" value="Glc/Sorbosone_DH"/>
</dbReference>
<keyword evidence="7" id="KW-1185">Reference proteome</keyword>
<sequence length="456" mass="48970">MRAILLSTTALLLVACGNDADSNTADTDDDMSVAVEDGTTDSTDTDDMAGDPVTATDMVATGSENDAADTNGMRASMDGEPVPQGEPNTPSQTPAFPGQTRAPQSESGVTLQAEEIAGFDTPWAMALLPGGGYLVTERGGDLYMVSAGGEKSEPITGVPEVDNRDQGGLLDIAISPDFSSDRMVYFAFSEPRGNNENGTSLARATLSEDMTALEGVEVIFQQMPAWESTKHYGNNIEFDGEGHIYLTLGERSLPEPRQLAQDLNAHLGKVVRLDMDGTAAEGNPFVGQAETLPEIWSYGHRNMQGADIHPETGRLWTIEHGPAGGDEINIPSAGTNYGWPVITYGEDYDGTPIGDGMTEQEDMAQPMYYWDPVIAPGDMVFYEGEMFADWQGDLLIASLKPGAIVRLELDGDRVVGEERLLTDLGRIRDIDVDEDGSILILTDESNGGLYRVTPQQ</sequence>
<comment type="caution">
    <text evidence="4">The sequence shown here is derived from an EMBL/GenBank/DDBJ whole genome shotgun (WGS) entry which is preliminary data.</text>
</comment>
<feature type="signal peptide" evidence="2">
    <location>
        <begin position="1"/>
        <end position="20"/>
    </location>
</feature>
<dbReference type="PROSITE" id="PS51257">
    <property type="entry name" value="PROKAR_LIPOPROTEIN"/>
    <property type="match status" value="1"/>
</dbReference>
<reference evidence="5 7" key="2">
    <citation type="submission" date="2020-02" db="EMBL/GenBank/DDBJ databases">
        <title>Genome sequence of Parvularcula flava strain NH6-79.</title>
        <authorList>
            <person name="Abdul Karim M.H."/>
            <person name="Lam M.Q."/>
            <person name="Chen S.J."/>
            <person name="Yahya A."/>
            <person name="Shahir S."/>
            <person name="Shamsir M.S."/>
            <person name="Chong C.S."/>
        </authorList>
    </citation>
    <scope>NUCLEOTIDE SEQUENCE [LARGE SCALE GENOMIC DNA]</scope>
    <source>
        <strain evidence="5 7">NH6-79</strain>
    </source>
</reference>
<dbReference type="Proteomes" id="UP000818603">
    <property type="component" value="Unassembled WGS sequence"/>
</dbReference>
<dbReference type="InterPro" id="IPR011041">
    <property type="entry name" value="Quinoprot_gluc/sorb_DH_b-prop"/>
</dbReference>
<evidence type="ECO:0000313" key="7">
    <source>
        <dbReference type="Proteomes" id="UP000818603"/>
    </source>
</evidence>
<dbReference type="AlphaFoldDB" id="A0A8J3ER21"/>
<proteinExistence type="predicted"/>
<dbReference type="PANTHER" id="PTHR19328:SF75">
    <property type="entry name" value="ALDOSE SUGAR DEHYDROGENASE YLII"/>
    <property type="match status" value="1"/>
</dbReference>
<dbReference type="Gene3D" id="2.120.10.30">
    <property type="entry name" value="TolB, C-terminal domain"/>
    <property type="match status" value="1"/>
</dbReference>
<evidence type="ECO:0000313" key="4">
    <source>
        <dbReference type="EMBL" id="GGH97580.1"/>
    </source>
</evidence>
<feature type="chain" id="PRO_5035168058" evidence="2">
    <location>
        <begin position="21"/>
        <end position="456"/>
    </location>
</feature>
<dbReference type="EMBL" id="BMGZ01000002">
    <property type="protein sequence ID" value="GGH97580.1"/>
    <property type="molecule type" value="Genomic_DNA"/>
</dbReference>
<dbReference type="RefSeq" id="WP_166426458.1">
    <property type="nucleotide sequence ID" value="NZ_BMGZ01000002.1"/>
</dbReference>
<protein>
    <submittedName>
        <fullName evidence="4">Glucose dehydrogenase</fullName>
    </submittedName>
    <submittedName>
        <fullName evidence="5">PQQ-dependent sugar dehydrogenase</fullName>
    </submittedName>
</protein>
<accession>A0A8J3ER21</accession>